<keyword evidence="1" id="KW-0472">Membrane</keyword>
<sequence length="424" mass="45787">MPGEGPVSIILLECGCNTVVLLGGNEISSGCSNTLKIKNWNIWVGSVITGNAILVKPTLLADKICVEGWGKGNFTRLYELTYSLGDPGLSYNSNCLEGVCGIVEVPLTIPTISLFTPDTCTAGTGSGVFTSLCSYGCNVGYCFIHNCTCTATGPLNVPAAANTSITSILTVGGDSGLYNFTYNMDPYATDDRPNPECVLSEIYDFSQIFAILDMLEAAVDMLQPACTFTVYYQLVDVEGFYSDLLADYGIDQSWVQFGTQELDEPCTPAIYKTGCVVIHCIYAGFLVKAADSAITVANPKKIMAVKKKEMINKILMGVLLIVSFLGELEAVADVFVGLSRIIMMISDVGIGVIMVYVIVDNPKMALLTILEILLLGGIYDLNEFAIMGSLLVNLFKSSKLIILIKLINIKIPVYYYVDQIRSDG</sequence>
<reference evidence="2 3" key="1">
    <citation type="submission" date="2018-02" db="EMBL/GenBank/DDBJ databases">
        <title>The genomes of Aspergillus section Nigri reveals drivers in fungal speciation.</title>
        <authorList>
            <consortium name="DOE Joint Genome Institute"/>
            <person name="Vesth T.C."/>
            <person name="Nybo J."/>
            <person name="Theobald S."/>
            <person name="Brandl J."/>
            <person name="Frisvad J.C."/>
            <person name="Nielsen K.F."/>
            <person name="Lyhne E.K."/>
            <person name="Kogle M.E."/>
            <person name="Kuo A."/>
            <person name="Riley R."/>
            <person name="Clum A."/>
            <person name="Nolan M."/>
            <person name="Lipzen A."/>
            <person name="Salamov A."/>
            <person name="Henrissat B."/>
            <person name="Wiebenga A."/>
            <person name="De vries R.P."/>
            <person name="Grigoriev I.V."/>
            <person name="Mortensen U.H."/>
            <person name="Andersen M.R."/>
            <person name="Baker S.E."/>
        </authorList>
    </citation>
    <scope>NUCLEOTIDE SEQUENCE [LARGE SCALE GENOMIC DNA]</scope>
    <source>
        <strain evidence="2 3">CBS 101889</strain>
    </source>
</reference>
<feature type="transmembrane region" description="Helical" evidence="1">
    <location>
        <begin position="338"/>
        <end position="359"/>
    </location>
</feature>
<evidence type="ECO:0000313" key="2">
    <source>
        <dbReference type="EMBL" id="RAL06774.1"/>
    </source>
</evidence>
<organism evidence="2 3">
    <name type="scientific">Aspergillus homomorphus (strain CBS 101889)</name>
    <dbReference type="NCBI Taxonomy" id="1450537"/>
    <lineage>
        <taxon>Eukaryota</taxon>
        <taxon>Fungi</taxon>
        <taxon>Dikarya</taxon>
        <taxon>Ascomycota</taxon>
        <taxon>Pezizomycotina</taxon>
        <taxon>Eurotiomycetes</taxon>
        <taxon>Eurotiomycetidae</taxon>
        <taxon>Eurotiales</taxon>
        <taxon>Aspergillaceae</taxon>
        <taxon>Aspergillus</taxon>
        <taxon>Aspergillus subgen. Circumdati</taxon>
    </lineage>
</organism>
<feature type="transmembrane region" description="Helical" evidence="1">
    <location>
        <begin position="310"/>
        <end position="326"/>
    </location>
</feature>
<dbReference type="VEuPathDB" id="FungiDB:BO97DRAFT_419149"/>
<dbReference type="RefSeq" id="XP_025545928.1">
    <property type="nucleotide sequence ID" value="XM_025696551.1"/>
</dbReference>
<keyword evidence="3" id="KW-1185">Reference proteome</keyword>
<dbReference type="GeneID" id="37200840"/>
<evidence type="ECO:0000313" key="3">
    <source>
        <dbReference type="Proteomes" id="UP000248961"/>
    </source>
</evidence>
<keyword evidence="1" id="KW-1133">Transmembrane helix</keyword>
<dbReference type="EMBL" id="KZ824354">
    <property type="protein sequence ID" value="RAL06774.1"/>
    <property type="molecule type" value="Genomic_DNA"/>
</dbReference>
<gene>
    <name evidence="2" type="ORF">BO97DRAFT_419149</name>
</gene>
<accession>A0A395HKI7</accession>
<evidence type="ECO:0000256" key="1">
    <source>
        <dbReference type="SAM" id="Phobius"/>
    </source>
</evidence>
<dbReference type="AlphaFoldDB" id="A0A395HKI7"/>
<dbReference type="OrthoDB" id="4509271at2759"/>
<proteinExistence type="predicted"/>
<dbReference type="STRING" id="1450537.A0A395HKI7"/>
<feature type="transmembrane region" description="Helical" evidence="1">
    <location>
        <begin position="366"/>
        <end position="388"/>
    </location>
</feature>
<feature type="transmembrane region" description="Helical" evidence="1">
    <location>
        <begin position="400"/>
        <end position="417"/>
    </location>
</feature>
<name>A0A395HKI7_ASPHC</name>
<keyword evidence="1" id="KW-0812">Transmembrane</keyword>
<dbReference type="Proteomes" id="UP000248961">
    <property type="component" value="Unassembled WGS sequence"/>
</dbReference>
<protein>
    <submittedName>
        <fullName evidence="2">Uncharacterized protein</fullName>
    </submittedName>
</protein>